<dbReference type="EMBL" id="JAAALK010000288">
    <property type="protein sequence ID" value="KAG8055219.1"/>
    <property type="molecule type" value="Genomic_DNA"/>
</dbReference>
<protein>
    <submittedName>
        <fullName evidence="1">Uncharacterized protein</fullName>
    </submittedName>
</protein>
<evidence type="ECO:0000313" key="1">
    <source>
        <dbReference type="EMBL" id="KAG8055219.1"/>
    </source>
</evidence>
<name>A0A8J5VTV5_ZIZPA</name>
<proteinExistence type="predicted"/>
<keyword evidence="2" id="KW-1185">Reference proteome</keyword>
<accession>A0A8J5VTV5</accession>
<sequence length="194" mass="20268">MSAFRLAPSLSGPAPLPPAAAAHSTGPPHPTCSLFVSLPFVLGSFRRVGIGYSAGRWLEGGSRDGPRAGKLAGACHLSDSSSHHLLCRELPLGVCPCRIHPLALPAHHRRSGSPVSAKKKLRILFFSLPLATDSAVILVQNQPPFTNLKNLGGNNCEDLSILFDDGYKDANLAEIVSCAVVGVAGVDLNVAAVH</sequence>
<dbReference type="Proteomes" id="UP000729402">
    <property type="component" value="Unassembled WGS sequence"/>
</dbReference>
<reference evidence="1" key="1">
    <citation type="journal article" date="2021" name="bioRxiv">
        <title>Whole Genome Assembly and Annotation of Northern Wild Rice, Zizania palustris L., Supports a Whole Genome Duplication in the Zizania Genus.</title>
        <authorList>
            <person name="Haas M."/>
            <person name="Kono T."/>
            <person name="Macchietto M."/>
            <person name="Millas R."/>
            <person name="McGilp L."/>
            <person name="Shao M."/>
            <person name="Duquette J."/>
            <person name="Hirsch C.N."/>
            <person name="Kimball J."/>
        </authorList>
    </citation>
    <scope>NUCLEOTIDE SEQUENCE</scope>
    <source>
        <tissue evidence="1">Fresh leaf tissue</tissue>
    </source>
</reference>
<evidence type="ECO:0000313" key="2">
    <source>
        <dbReference type="Proteomes" id="UP000729402"/>
    </source>
</evidence>
<reference evidence="1" key="2">
    <citation type="submission" date="2021-02" db="EMBL/GenBank/DDBJ databases">
        <authorList>
            <person name="Kimball J.A."/>
            <person name="Haas M.W."/>
            <person name="Macchietto M."/>
            <person name="Kono T."/>
            <person name="Duquette J."/>
            <person name="Shao M."/>
        </authorList>
    </citation>
    <scope>NUCLEOTIDE SEQUENCE</scope>
    <source>
        <tissue evidence="1">Fresh leaf tissue</tissue>
    </source>
</reference>
<dbReference type="AlphaFoldDB" id="A0A8J5VTV5"/>
<gene>
    <name evidence="1" type="ORF">GUJ93_ZPchr0001g31193</name>
</gene>
<organism evidence="1 2">
    <name type="scientific">Zizania palustris</name>
    <name type="common">Northern wild rice</name>
    <dbReference type="NCBI Taxonomy" id="103762"/>
    <lineage>
        <taxon>Eukaryota</taxon>
        <taxon>Viridiplantae</taxon>
        <taxon>Streptophyta</taxon>
        <taxon>Embryophyta</taxon>
        <taxon>Tracheophyta</taxon>
        <taxon>Spermatophyta</taxon>
        <taxon>Magnoliopsida</taxon>
        <taxon>Liliopsida</taxon>
        <taxon>Poales</taxon>
        <taxon>Poaceae</taxon>
        <taxon>BOP clade</taxon>
        <taxon>Oryzoideae</taxon>
        <taxon>Oryzeae</taxon>
        <taxon>Zizaniinae</taxon>
        <taxon>Zizania</taxon>
    </lineage>
</organism>
<comment type="caution">
    <text evidence="1">The sequence shown here is derived from an EMBL/GenBank/DDBJ whole genome shotgun (WGS) entry which is preliminary data.</text>
</comment>